<protein>
    <submittedName>
        <fullName evidence="2">Alpha/beta hydrolase</fullName>
    </submittedName>
</protein>
<organism evidence="2 3">
    <name type="scientific">Corynebacterium breve</name>
    <dbReference type="NCBI Taxonomy" id="3049799"/>
    <lineage>
        <taxon>Bacteria</taxon>
        <taxon>Bacillati</taxon>
        <taxon>Actinomycetota</taxon>
        <taxon>Actinomycetes</taxon>
        <taxon>Mycobacteriales</taxon>
        <taxon>Corynebacteriaceae</taxon>
        <taxon>Corynebacterium</taxon>
    </lineage>
</organism>
<dbReference type="GO" id="GO:0016787">
    <property type="term" value="F:hydrolase activity"/>
    <property type="evidence" value="ECO:0007669"/>
    <property type="project" value="UniProtKB-KW"/>
</dbReference>
<dbReference type="InterPro" id="IPR029058">
    <property type="entry name" value="AB_hydrolase_fold"/>
</dbReference>
<dbReference type="Gene3D" id="3.40.50.1820">
    <property type="entry name" value="alpha/beta hydrolase"/>
    <property type="match status" value="1"/>
</dbReference>
<reference evidence="2 3" key="1">
    <citation type="submission" date="2023-05" db="EMBL/GenBank/DDBJ databases">
        <title>Corynebacterium suedekumii sp. nov. and Corynebacterium breve sp. nov. isolated from raw cow's milk.</title>
        <authorList>
            <person name="Baer M.K."/>
            <person name="Mehl L."/>
            <person name="Hellmuth R."/>
            <person name="Marke G."/>
            <person name="Lipski A."/>
        </authorList>
    </citation>
    <scope>NUCLEOTIDE SEQUENCE [LARGE SCALE GENOMIC DNA]</scope>
    <source>
        <strain evidence="2 3">R4</strain>
    </source>
</reference>
<dbReference type="Pfam" id="PF00561">
    <property type="entry name" value="Abhydrolase_1"/>
    <property type="match status" value="1"/>
</dbReference>
<dbReference type="PANTHER" id="PTHR12277">
    <property type="entry name" value="ALPHA/BETA HYDROLASE DOMAIN-CONTAINING PROTEIN"/>
    <property type="match status" value="1"/>
</dbReference>
<feature type="domain" description="AB hydrolase-1" evidence="1">
    <location>
        <begin position="76"/>
        <end position="185"/>
    </location>
</feature>
<name>A0ABY8VGE8_9CORY</name>
<dbReference type="InterPro" id="IPR000073">
    <property type="entry name" value="AB_hydrolase_1"/>
</dbReference>
<proteinExistence type="predicted"/>
<evidence type="ECO:0000313" key="3">
    <source>
        <dbReference type="Proteomes" id="UP001225598"/>
    </source>
</evidence>
<dbReference type="RefSeq" id="WP_284826442.1">
    <property type="nucleotide sequence ID" value="NZ_CP126969.1"/>
</dbReference>
<evidence type="ECO:0000313" key="2">
    <source>
        <dbReference type="EMBL" id="WIM68715.1"/>
    </source>
</evidence>
<accession>A0ABY8VGE8</accession>
<keyword evidence="3" id="KW-1185">Reference proteome</keyword>
<keyword evidence="2" id="KW-0378">Hydrolase</keyword>
<gene>
    <name evidence="2" type="ORF">QP027_04840</name>
</gene>
<dbReference type="Proteomes" id="UP001225598">
    <property type="component" value="Chromosome"/>
</dbReference>
<dbReference type="SUPFAM" id="SSF53474">
    <property type="entry name" value="alpha/beta-Hydrolases"/>
    <property type="match status" value="1"/>
</dbReference>
<sequence length="291" mass="31992">MFLFMGSQVYKGTTQLSSPESTTKETADFLDYAGVHREDIAKDFTIEEFTVTASHDDHTIPAIHIHNGDKDRDTAILIHGLGGTKDATLPVAKMFLNLGYNVIAYDQMNSGGNTALVNTFGARESDDTMKVLTQLDTELSDDCEIVMWGTSFGGATAAMAAAKDEGIVDKLVLDSPMADALDMIRIELDKVAGETPFSTNFMLAAGEPFLRVHQGVSYYELDAAEAIKDSDMPVLLIHSRDDEVTPPHMGHEYEEALGDRVTAIWTEGKHSEAYITQPEQYQQWLADFLGQ</sequence>
<evidence type="ECO:0000259" key="1">
    <source>
        <dbReference type="Pfam" id="PF00561"/>
    </source>
</evidence>
<dbReference type="EMBL" id="CP126969">
    <property type="protein sequence ID" value="WIM68715.1"/>
    <property type="molecule type" value="Genomic_DNA"/>
</dbReference>